<protein>
    <submittedName>
        <fullName evidence="2">Bgt-4047</fullName>
    </submittedName>
</protein>
<gene>
    <name evidence="2" type="ORF">BGT96224V2_LOCUS3077</name>
</gene>
<sequence>MNIDGWSSVPQAYSTVDRLLDDVFMHMATCDFSTYPPEKSQAPKAMVDTLVEKSSPAKNKRASVGRRKTLLDDGVYRRRLTDQNAVKPGLSKMSHSQKNQRPVSWHSTPLVTQQLQDSPTFTGSSCDGSTPYSYSHNMPTTTSFSQTPPHIYDTCSTMSNIKYQTSTYPYQDAAPFFPFTPVYPHSQPYEVIQQPGSCDSCLPLTTDALHPFQINWANFPFQNMDHLVTTPPTPHDLNPHQQVFPFPQEDILSPNQHTLSDEDNGGEELIGMGLYDNPEPCKTVSSDLSFDDYQSCFMSHFTGNRRGQFLCSPGKGLKLEETWSPPSDNDEDDIGDTSDEGQDDDVISDAGQDDEEMVAVAVNGVLSPAMSQAGRSYFSPQGWT</sequence>
<feature type="region of interest" description="Disordered" evidence="1">
    <location>
        <begin position="81"/>
        <end position="104"/>
    </location>
</feature>
<dbReference type="OrthoDB" id="5378435at2759"/>
<feature type="compositionally biased region" description="Acidic residues" evidence="1">
    <location>
        <begin position="328"/>
        <end position="355"/>
    </location>
</feature>
<dbReference type="EMBL" id="UIGY01000064">
    <property type="protein sequence ID" value="SUZ09892.1"/>
    <property type="molecule type" value="Genomic_DNA"/>
</dbReference>
<proteinExistence type="predicted"/>
<reference evidence="2" key="1">
    <citation type="submission" date="2018-07" db="EMBL/GenBank/DDBJ databases">
        <authorList>
            <person name="Quirk P.G."/>
            <person name="Krulwich T.A."/>
        </authorList>
    </citation>
    <scope>NUCLEOTIDE SEQUENCE</scope>
    <source>
        <strain evidence="2">96224</strain>
    </source>
</reference>
<name>A0A381L8Q9_BLUGR</name>
<feature type="compositionally biased region" description="Polar residues" evidence="1">
    <location>
        <begin position="93"/>
        <end position="104"/>
    </location>
</feature>
<feature type="region of interest" description="Disordered" evidence="1">
    <location>
        <begin position="317"/>
        <end position="355"/>
    </location>
</feature>
<organism evidence="2">
    <name type="scientific">Blumeria graminis f. sp. tritici 96224</name>
    <dbReference type="NCBI Taxonomy" id="1268274"/>
    <lineage>
        <taxon>Eukaryota</taxon>
        <taxon>Fungi</taxon>
        <taxon>Dikarya</taxon>
        <taxon>Ascomycota</taxon>
        <taxon>Pezizomycotina</taxon>
        <taxon>Leotiomycetes</taxon>
        <taxon>Erysiphales</taxon>
        <taxon>Erysiphaceae</taxon>
        <taxon>Blumeria</taxon>
    </lineage>
</organism>
<evidence type="ECO:0000313" key="2">
    <source>
        <dbReference type="EMBL" id="SUZ09892.1"/>
    </source>
</evidence>
<accession>A0A381L8Q9</accession>
<dbReference type="AlphaFoldDB" id="A0A381L8Q9"/>
<evidence type="ECO:0000256" key="1">
    <source>
        <dbReference type="SAM" id="MobiDB-lite"/>
    </source>
</evidence>